<dbReference type="SUPFAM" id="SSF56300">
    <property type="entry name" value="Metallo-dependent phosphatases"/>
    <property type="match status" value="1"/>
</dbReference>
<dbReference type="EC" id="3.1.-.-" evidence="2"/>
<dbReference type="InterPro" id="IPR029052">
    <property type="entry name" value="Metallo-depent_PP-like"/>
</dbReference>
<keyword evidence="3" id="KW-1185">Reference proteome</keyword>
<feature type="domain" description="Calcineurin-like phosphoesterase" evidence="1">
    <location>
        <begin position="42"/>
        <end position="155"/>
    </location>
</feature>
<dbReference type="EMBL" id="JAVRIE010000005">
    <property type="protein sequence ID" value="MDT0583549.1"/>
    <property type="molecule type" value="Genomic_DNA"/>
</dbReference>
<proteinExistence type="predicted"/>
<accession>A0AAW8R4A9</accession>
<dbReference type="GO" id="GO:0016787">
    <property type="term" value="F:hydrolase activity"/>
    <property type="evidence" value="ECO:0007669"/>
    <property type="project" value="UniProtKB-KW"/>
</dbReference>
<dbReference type="AlphaFoldDB" id="A0AAW8R4A9"/>
<dbReference type="Pfam" id="PF00149">
    <property type="entry name" value="Metallophos"/>
    <property type="match status" value="1"/>
</dbReference>
<keyword evidence="2" id="KW-0255">Endonuclease</keyword>
<protein>
    <submittedName>
        <fullName evidence="2">Ligase-associated DNA damage response endonuclease PdeM</fullName>
        <ecNumber evidence="2">3.1.-.-</ecNumber>
    </submittedName>
</protein>
<dbReference type="PIRSF" id="PIRSF000887">
    <property type="entry name" value="Pesterase_MJ0037"/>
    <property type="match status" value="1"/>
</dbReference>
<organism evidence="2 3">
    <name type="scientific">Brumicola blandensis</name>
    <dbReference type="NCBI Taxonomy" id="3075611"/>
    <lineage>
        <taxon>Bacteria</taxon>
        <taxon>Pseudomonadati</taxon>
        <taxon>Pseudomonadota</taxon>
        <taxon>Gammaproteobacteria</taxon>
        <taxon>Alteromonadales</taxon>
        <taxon>Alteromonadaceae</taxon>
        <taxon>Brumicola</taxon>
    </lineage>
</organism>
<keyword evidence="2" id="KW-0436">Ligase</keyword>
<evidence type="ECO:0000259" key="1">
    <source>
        <dbReference type="Pfam" id="PF00149"/>
    </source>
</evidence>
<dbReference type="GO" id="GO:0004519">
    <property type="term" value="F:endonuclease activity"/>
    <property type="evidence" value="ECO:0007669"/>
    <property type="project" value="UniProtKB-KW"/>
</dbReference>
<gene>
    <name evidence="2" type="primary">pdeM</name>
    <name evidence="2" type="ORF">RM544_13450</name>
</gene>
<dbReference type="InterPro" id="IPR024173">
    <property type="entry name" value="Pesterase_MJ0037-like"/>
</dbReference>
<dbReference type="GO" id="GO:0016874">
    <property type="term" value="F:ligase activity"/>
    <property type="evidence" value="ECO:0007669"/>
    <property type="project" value="UniProtKB-KW"/>
</dbReference>
<dbReference type="InterPro" id="IPR004843">
    <property type="entry name" value="Calcineurin-like_PHP"/>
</dbReference>
<comment type="caution">
    <text evidence="2">The sequence shown here is derived from an EMBL/GenBank/DDBJ whole genome shotgun (WGS) entry which is preliminary data.</text>
</comment>
<dbReference type="PANTHER" id="PTHR39323">
    <property type="entry name" value="BLR1149 PROTEIN"/>
    <property type="match status" value="1"/>
</dbReference>
<evidence type="ECO:0000313" key="2">
    <source>
        <dbReference type="EMBL" id="MDT0583549.1"/>
    </source>
</evidence>
<dbReference type="Gene3D" id="3.60.21.10">
    <property type="match status" value="1"/>
</dbReference>
<dbReference type="NCBIfam" id="TIGR04123">
    <property type="entry name" value="P_estr_lig_assc"/>
    <property type="match status" value="1"/>
</dbReference>
<dbReference type="RefSeq" id="WP_311362316.1">
    <property type="nucleotide sequence ID" value="NZ_JAVRIE010000005.1"/>
</dbReference>
<keyword evidence="2" id="KW-0540">Nuclease</keyword>
<dbReference type="InterPro" id="IPR026336">
    <property type="entry name" value="PdeM-like"/>
</dbReference>
<sequence>MITEDALLAKLHARTACLINFADHRFILDASGALVWPRHDMVVFSDLHFEKGSFLSQFANPLPRFDTAKTITNMQNVLQEYNPKQVICLGDSLHDGNALSRMNNRDLSDINDLVRGVNAWFWVLGNHDPEMPDAILGQSSEYYEIDNILWVHEPENLTRFANATAQVIGHFHPKLSVKKARHRMTGKCFVSTENILLMPAFGQYTGGLWVEDEAIQSLLQDPYQTHLLFNNKLYSTGIKA</sequence>
<dbReference type="PANTHER" id="PTHR39323:SF1">
    <property type="entry name" value="BLR1149 PROTEIN"/>
    <property type="match status" value="1"/>
</dbReference>
<reference evidence="2 3" key="1">
    <citation type="submission" date="2023-09" db="EMBL/GenBank/DDBJ databases">
        <authorList>
            <person name="Rey-Velasco X."/>
        </authorList>
    </citation>
    <scope>NUCLEOTIDE SEQUENCE [LARGE SCALE GENOMIC DNA]</scope>
    <source>
        <strain evidence="2 3">W409</strain>
    </source>
</reference>
<name>A0AAW8R4A9_9ALTE</name>
<evidence type="ECO:0000313" key="3">
    <source>
        <dbReference type="Proteomes" id="UP001249020"/>
    </source>
</evidence>
<keyword evidence="2" id="KW-0378">Hydrolase</keyword>
<dbReference type="Proteomes" id="UP001249020">
    <property type="component" value="Unassembled WGS sequence"/>
</dbReference>